<dbReference type="EMBL" id="BAAAMK010000003">
    <property type="protein sequence ID" value="GAA1954335.1"/>
    <property type="molecule type" value="Genomic_DNA"/>
</dbReference>
<feature type="compositionally biased region" description="Basic and acidic residues" evidence="4">
    <location>
        <begin position="1"/>
        <end position="20"/>
    </location>
</feature>
<evidence type="ECO:0000256" key="2">
    <source>
        <dbReference type="ARBA" id="ARBA00022741"/>
    </source>
</evidence>
<keyword evidence="1" id="KW-0813">Transport</keyword>
<dbReference type="Proteomes" id="UP001499954">
    <property type="component" value="Unassembled WGS sequence"/>
</dbReference>
<dbReference type="InterPro" id="IPR003593">
    <property type="entry name" value="AAA+_ATPase"/>
</dbReference>
<keyword evidence="7" id="KW-1185">Reference proteome</keyword>
<reference evidence="7" key="1">
    <citation type="journal article" date="2019" name="Int. J. Syst. Evol. Microbiol.">
        <title>The Global Catalogue of Microorganisms (GCM) 10K type strain sequencing project: providing services to taxonomists for standard genome sequencing and annotation.</title>
        <authorList>
            <consortium name="The Broad Institute Genomics Platform"/>
            <consortium name="The Broad Institute Genome Sequencing Center for Infectious Disease"/>
            <person name="Wu L."/>
            <person name="Ma J."/>
        </authorList>
    </citation>
    <scope>NUCLEOTIDE SEQUENCE [LARGE SCALE GENOMIC DNA]</scope>
    <source>
        <strain evidence="7">JCM 13584</strain>
    </source>
</reference>
<evidence type="ECO:0000256" key="3">
    <source>
        <dbReference type="ARBA" id="ARBA00022840"/>
    </source>
</evidence>
<protein>
    <recommendedName>
        <fullName evidence="5">ABC transporter domain-containing protein</fullName>
    </recommendedName>
</protein>
<dbReference type="InterPro" id="IPR017871">
    <property type="entry name" value="ABC_transporter-like_CS"/>
</dbReference>
<sequence length="275" mass="28884">MNIDPRASDAADGRPDHGDRSGGPARAGGRARPGAAGAPDRPGLSVDVSLSFGETRIAAAFEVQPGFPLAIIGPNGAGKSSLLSAIAGLVPLDSGEIAIGSRRVDGLPSEQRRVGMVFQDYVLFPHLNVRDNVAFAARMRGSRAAARAAAQPWLERYDLVALADRLPSELSGGQRQRAALARALAAEPDVLLLDEPMSALDVEVRAEMRAELATHVRDFGGATVLVTHSPADAARLADSVLVLEHGRVTQRGTLEAIRADPATPYVRRLLAASDD</sequence>
<dbReference type="PROSITE" id="PS50893">
    <property type="entry name" value="ABC_TRANSPORTER_2"/>
    <property type="match status" value="1"/>
</dbReference>
<dbReference type="SMART" id="SM00382">
    <property type="entry name" value="AAA"/>
    <property type="match status" value="1"/>
</dbReference>
<gene>
    <name evidence="6" type="ORF">GCM10009717_20290</name>
</gene>
<keyword evidence="3" id="KW-0067">ATP-binding</keyword>
<feature type="compositionally biased region" description="Low complexity" evidence="4">
    <location>
        <begin position="22"/>
        <end position="43"/>
    </location>
</feature>
<dbReference type="Gene3D" id="3.40.50.300">
    <property type="entry name" value="P-loop containing nucleotide triphosphate hydrolases"/>
    <property type="match status" value="1"/>
</dbReference>
<feature type="region of interest" description="Disordered" evidence="4">
    <location>
        <begin position="1"/>
        <end position="43"/>
    </location>
</feature>
<dbReference type="SUPFAM" id="SSF52540">
    <property type="entry name" value="P-loop containing nucleoside triphosphate hydrolases"/>
    <property type="match status" value="1"/>
</dbReference>
<dbReference type="PROSITE" id="PS00211">
    <property type="entry name" value="ABC_TRANSPORTER_1"/>
    <property type="match status" value="1"/>
</dbReference>
<feature type="domain" description="ABC transporter" evidence="5">
    <location>
        <begin position="41"/>
        <end position="270"/>
    </location>
</feature>
<dbReference type="PANTHER" id="PTHR42781:SF4">
    <property type="entry name" value="SPERMIDINE_PUTRESCINE IMPORT ATP-BINDING PROTEIN POTA"/>
    <property type="match status" value="1"/>
</dbReference>
<evidence type="ECO:0000259" key="5">
    <source>
        <dbReference type="PROSITE" id="PS50893"/>
    </source>
</evidence>
<dbReference type="Pfam" id="PF00005">
    <property type="entry name" value="ABC_tran"/>
    <property type="match status" value="1"/>
</dbReference>
<comment type="caution">
    <text evidence="6">The sequence shown here is derived from an EMBL/GenBank/DDBJ whole genome shotgun (WGS) entry which is preliminary data.</text>
</comment>
<proteinExistence type="predicted"/>
<organism evidence="6 7">
    <name type="scientific">Agromyces allii</name>
    <dbReference type="NCBI Taxonomy" id="393607"/>
    <lineage>
        <taxon>Bacteria</taxon>
        <taxon>Bacillati</taxon>
        <taxon>Actinomycetota</taxon>
        <taxon>Actinomycetes</taxon>
        <taxon>Micrococcales</taxon>
        <taxon>Microbacteriaceae</taxon>
        <taxon>Agromyces</taxon>
    </lineage>
</organism>
<dbReference type="PANTHER" id="PTHR42781">
    <property type="entry name" value="SPERMIDINE/PUTRESCINE IMPORT ATP-BINDING PROTEIN POTA"/>
    <property type="match status" value="1"/>
</dbReference>
<evidence type="ECO:0000256" key="1">
    <source>
        <dbReference type="ARBA" id="ARBA00022448"/>
    </source>
</evidence>
<evidence type="ECO:0000313" key="6">
    <source>
        <dbReference type="EMBL" id="GAA1954335.1"/>
    </source>
</evidence>
<evidence type="ECO:0000313" key="7">
    <source>
        <dbReference type="Proteomes" id="UP001499954"/>
    </source>
</evidence>
<dbReference type="InterPro" id="IPR027417">
    <property type="entry name" value="P-loop_NTPase"/>
</dbReference>
<accession>A0ABP5BZ99</accession>
<evidence type="ECO:0000256" key="4">
    <source>
        <dbReference type="SAM" id="MobiDB-lite"/>
    </source>
</evidence>
<name>A0ABP5BZ99_9MICO</name>
<dbReference type="InterPro" id="IPR050093">
    <property type="entry name" value="ABC_SmlMolc_Importer"/>
</dbReference>
<dbReference type="InterPro" id="IPR003439">
    <property type="entry name" value="ABC_transporter-like_ATP-bd"/>
</dbReference>
<keyword evidence="2" id="KW-0547">Nucleotide-binding</keyword>